<comment type="caution">
    <text evidence="6">The sequence shown here is derived from an EMBL/GenBank/DDBJ whole genome shotgun (WGS) entry which is preliminary data.</text>
</comment>
<gene>
    <name evidence="6" type="ORF">A3A38_04855</name>
</gene>
<evidence type="ECO:0000259" key="5">
    <source>
        <dbReference type="Pfam" id="PF02826"/>
    </source>
</evidence>
<dbReference type="Pfam" id="PF00389">
    <property type="entry name" value="2-Hacid_dh"/>
    <property type="match status" value="1"/>
</dbReference>
<dbReference type="GO" id="GO:0051287">
    <property type="term" value="F:NAD binding"/>
    <property type="evidence" value="ECO:0007669"/>
    <property type="project" value="InterPro"/>
</dbReference>
<dbReference type="InterPro" id="IPR006139">
    <property type="entry name" value="D-isomer_2_OHA_DH_cat_dom"/>
</dbReference>
<dbReference type="GO" id="GO:0008720">
    <property type="term" value="F:D-lactate dehydrogenase (NAD+) activity"/>
    <property type="evidence" value="ECO:0007669"/>
    <property type="project" value="TreeGrafter"/>
</dbReference>
<dbReference type="SUPFAM" id="SSF52283">
    <property type="entry name" value="Formate/glycerate dehydrogenase catalytic domain-like"/>
    <property type="match status" value="1"/>
</dbReference>
<dbReference type="Proteomes" id="UP000177306">
    <property type="component" value="Unassembled WGS sequence"/>
</dbReference>
<dbReference type="PANTHER" id="PTHR43026:SF1">
    <property type="entry name" value="2-HYDROXYACID DEHYDROGENASE HOMOLOG 1-RELATED"/>
    <property type="match status" value="1"/>
</dbReference>
<evidence type="ECO:0000313" key="7">
    <source>
        <dbReference type="Proteomes" id="UP000177306"/>
    </source>
</evidence>
<feature type="domain" description="D-isomer specific 2-hydroxyacid dehydrogenase NAD-binding" evidence="5">
    <location>
        <begin position="111"/>
        <end position="278"/>
    </location>
</feature>
<dbReference type="InterPro" id="IPR006140">
    <property type="entry name" value="D-isomer_DH_NAD-bd"/>
</dbReference>
<dbReference type="SUPFAM" id="SSF51735">
    <property type="entry name" value="NAD(P)-binding Rossmann-fold domains"/>
    <property type="match status" value="1"/>
</dbReference>
<dbReference type="PANTHER" id="PTHR43026">
    <property type="entry name" value="2-HYDROXYACID DEHYDROGENASE HOMOLOG 1-RELATED"/>
    <property type="match status" value="1"/>
</dbReference>
<dbReference type="EMBL" id="MFLY01000010">
    <property type="protein sequence ID" value="OGG73111.1"/>
    <property type="molecule type" value="Genomic_DNA"/>
</dbReference>
<evidence type="ECO:0000313" key="6">
    <source>
        <dbReference type="EMBL" id="OGG73111.1"/>
    </source>
</evidence>
<keyword evidence="3" id="KW-0560">Oxidoreductase</keyword>
<evidence type="ECO:0000259" key="4">
    <source>
        <dbReference type="Pfam" id="PF00389"/>
    </source>
</evidence>
<organism evidence="6 7">
    <name type="scientific">Candidatus Kaiserbacteria bacterium RIFCSPLOWO2_01_FULL_53_17</name>
    <dbReference type="NCBI Taxonomy" id="1798511"/>
    <lineage>
        <taxon>Bacteria</taxon>
        <taxon>Candidatus Kaiseribacteriota</taxon>
    </lineage>
</organism>
<evidence type="ECO:0000256" key="3">
    <source>
        <dbReference type="RuleBase" id="RU003719"/>
    </source>
</evidence>
<dbReference type="Gene3D" id="3.40.50.720">
    <property type="entry name" value="NAD(P)-binding Rossmann-like Domain"/>
    <property type="match status" value="2"/>
</dbReference>
<evidence type="ECO:0000256" key="1">
    <source>
        <dbReference type="ARBA" id="ARBA00005854"/>
    </source>
</evidence>
<protein>
    <recommendedName>
        <fullName evidence="8">Hydroxyacid dehydrogenase</fullName>
    </recommendedName>
</protein>
<comment type="similarity">
    <text evidence="1 3">Belongs to the D-isomer specific 2-hydroxyacid dehydrogenase family.</text>
</comment>
<dbReference type="InterPro" id="IPR036291">
    <property type="entry name" value="NAD(P)-bd_dom_sf"/>
</dbReference>
<evidence type="ECO:0000256" key="2">
    <source>
        <dbReference type="ARBA" id="ARBA00023027"/>
    </source>
</evidence>
<keyword evidence="2" id="KW-0520">NAD</keyword>
<dbReference type="Pfam" id="PF02826">
    <property type="entry name" value="2-Hacid_dh_C"/>
    <property type="match status" value="1"/>
</dbReference>
<dbReference type="AlphaFoldDB" id="A0A1F6EHH9"/>
<evidence type="ECO:0008006" key="8">
    <source>
        <dbReference type="Google" id="ProtNLM"/>
    </source>
</evidence>
<proteinExistence type="inferred from homology"/>
<sequence>MKFKKALLINISEGALEGHWDQLDELVEKRTTLPKDSPDIMRELVDTECLLVAFGIPVTKEMIDTATGLKYIAIQATAFGKVDVDYAKSKNIPVSNLAGYSTEAVAEFSIASVLESIRQLEEGKQRGRAGNYSEEGLRAREIRNAIFGVIGLGSIGERVAEIASGFGADVRYWSRAKKNVPFTYQDADTLIAEADFLSLNLAQTPETDNFLNKKRIQSLKSGVVVINTVPMELVDADALAERLAVGDITFILDHSDETSKGVMAKLSQFKNCIIYPPMAYITEEAKLARKTLFLSNIKSFLDGSPTNVIN</sequence>
<accession>A0A1F6EHH9</accession>
<reference evidence="6 7" key="1">
    <citation type="journal article" date="2016" name="Nat. Commun.">
        <title>Thousands of microbial genomes shed light on interconnected biogeochemical processes in an aquifer system.</title>
        <authorList>
            <person name="Anantharaman K."/>
            <person name="Brown C.T."/>
            <person name="Hug L.A."/>
            <person name="Sharon I."/>
            <person name="Castelle C.J."/>
            <person name="Probst A.J."/>
            <person name="Thomas B.C."/>
            <person name="Singh A."/>
            <person name="Wilkins M.J."/>
            <person name="Karaoz U."/>
            <person name="Brodie E.L."/>
            <person name="Williams K.H."/>
            <person name="Hubbard S.S."/>
            <person name="Banfield J.F."/>
        </authorList>
    </citation>
    <scope>NUCLEOTIDE SEQUENCE [LARGE SCALE GENOMIC DNA]</scope>
</reference>
<name>A0A1F6EHH9_9BACT</name>
<feature type="domain" description="D-isomer specific 2-hydroxyacid dehydrogenase catalytic" evidence="4">
    <location>
        <begin position="29"/>
        <end position="310"/>
    </location>
</feature>
<dbReference type="InterPro" id="IPR058205">
    <property type="entry name" value="D-LDH-like"/>
</dbReference>